<evidence type="ECO:0000313" key="2">
    <source>
        <dbReference type="EMBL" id="MFD0932888.1"/>
    </source>
</evidence>
<dbReference type="RefSeq" id="WP_379658196.1">
    <property type="nucleotide sequence ID" value="NZ_JBHTIV010000010.1"/>
</dbReference>
<accession>A0ABW3GTD5</accession>
<sequence>MKSFVIYFLISIIGFQPLSLGVLSLINLPDLVEHYQLHKTEYNNSVIEFLDLHYGTQKQAHEDEHKDHENLPFQQNQSISTNFYFVNSGFLNIDLLKPDEEIQHNFNYKFGFTLLNETDILQPPKY</sequence>
<comment type="caution">
    <text evidence="2">The sequence shown here is derived from an EMBL/GenBank/DDBJ whole genome shotgun (WGS) entry which is preliminary data.</text>
</comment>
<evidence type="ECO:0000256" key="1">
    <source>
        <dbReference type="SAM" id="Phobius"/>
    </source>
</evidence>
<dbReference type="EMBL" id="JBHTIV010000010">
    <property type="protein sequence ID" value="MFD0932888.1"/>
    <property type="molecule type" value="Genomic_DNA"/>
</dbReference>
<dbReference type="Proteomes" id="UP001597049">
    <property type="component" value="Unassembled WGS sequence"/>
</dbReference>
<feature type="transmembrane region" description="Helical" evidence="1">
    <location>
        <begin position="6"/>
        <end position="28"/>
    </location>
</feature>
<keyword evidence="1" id="KW-0812">Transmembrane</keyword>
<gene>
    <name evidence="2" type="ORF">ACFQ0R_09810</name>
</gene>
<organism evidence="2 3">
    <name type="scientific">Psychroflexus salinarum</name>
    <dbReference type="NCBI Taxonomy" id="546024"/>
    <lineage>
        <taxon>Bacteria</taxon>
        <taxon>Pseudomonadati</taxon>
        <taxon>Bacteroidota</taxon>
        <taxon>Flavobacteriia</taxon>
        <taxon>Flavobacteriales</taxon>
        <taxon>Flavobacteriaceae</taxon>
        <taxon>Psychroflexus</taxon>
    </lineage>
</organism>
<proteinExistence type="predicted"/>
<name>A0ABW3GTD5_9FLAO</name>
<protein>
    <submittedName>
        <fullName evidence="2">Uncharacterized protein</fullName>
    </submittedName>
</protein>
<keyword evidence="1" id="KW-0472">Membrane</keyword>
<keyword evidence="3" id="KW-1185">Reference proteome</keyword>
<reference evidence="3" key="1">
    <citation type="journal article" date="2019" name="Int. J. Syst. Evol. Microbiol.">
        <title>The Global Catalogue of Microorganisms (GCM) 10K type strain sequencing project: providing services to taxonomists for standard genome sequencing and annotation.</title>
        <authorList>
            <consortium name="The Broad Institute Genomics Platform"/>
            <consortium name="The Broad Institute Genome Sequencing Center for Infectious Disease"/>
            <person name="Wu L."/>
            <person name="Ma J."/>
        </authorList>
    </citation>
    <scope>NUCLEOTIDE SEQUENCE [LARGE SCALE GENOMIC DNA]</scope>
    <source>
        <strain evidence="3">CCUG 56752</strain>
    </source>
</reference>
<keyword evidence="1" id="KW-1133">Transmembrane helix</keyword>
<evidence type="ECO:0000313" key="3">
    <source>
        <dbReference type="Proteomes" id="UP001597049"/>
    </source>
</evidence>